<dbReference type="STRING" id="74649.A0A2P6SFP3"/>
<organism evidence="1 2">
    <name type="scientific">Rosa chinensis</name>
    <name type="common">China rose</name>
    <dbReference type="NCBI Taxonomy" id="74649"/>
    <lineage>
        <taxon>Eukaryota</taxon>
        <taxon>Viridiplantae</taxon>
        <taxon>Streptophyta</taxon>
        <taxon>Embryophyta</taxon>
        <taxon>Tracheophyta</taxon>
        <taxon>Spermatophyta</taxon>
        <taxon>Magnoliopsida</taxon>
        <taxon>eudicotyledons</taxon>
        <taxon>Gunneridae</taxon>
        <taxon>Pentapetalae</taxon>
        <taxon>rosids</taxon>
        <taxon>fabids</taxon>
        <taxon>Rosales</taxon>
        <taxon>Rosaceae</taxon>
        <taxon>Rosoideae</taxon>
        <taxon>Rosoideae incertae sedis</taxon>
        <taxon>Rosa</taxon>
    </lineage>
</organism>
<evidence type="ECO:0000313" key="2">
    <source>
        <dbReference type="Proteomes" id="UP000238479"/>
    </source>
</evidence>
<accession>A0A2P6SFP3</accession>
<dbReference type="Gramene" id="PRQ57476">
    <property type="protein sequence ID" value="PRQ57476"/>
    <property type="gene ID" value="RchiOBHm_Chr1g0348761"/>
</dbReference>
<protein>
    <submittedName>
        <fullName evidence="1">Uncharacterized protein</fullName>
    </submittedName>
</protein>
<dbReference type="EMBL" id="PDCK01000039">
    <property type="protein sequence ID" value="PRQ57476.1"/>
    <property type="molecule type" value="Genomic_DNA"/>
</dbReference>
<dbReference type="AlphaFoldDB" id="A0A2P6SFP3"/>
<reference evidence="1 2" key="1">
    <citation type="journal article" date="2018" name="Nat. Genet.">
        <title>The Rosa genome provides new insights in the design of modern roses.</title>
        <authorList>
            <person name="Bendahmane M."/>
        </authorList>
    </citation>
    <scope>NUCLEOTIDE SEQUENCE [LARGE SCALE GENOMIC DNA]</scope>
    <source>
        <strain evidence="2">cv. Old Blush</strain>
    </source>
</reference>
<comment type="caution">
    <text evidence="1">The sequence shown here is derived from an EMBL/GenBank/DDBJ whole genome shotgun (WGS) entry which is preliminary data.</text>
</comment>
<sequence>MWQYFCIEMSIELVPRFSHQISFHVLRMVTSSFLSSFKYLDNLIVQTKTKKIDHVETSIKECGRDLLLFQFKFGTVVLLVSFPIAEFRPPSCSVTVLGMGRDVSLLLIFFVC</sequence>
<dbReference type="Proteomes" id="UP000238479">
    <property type="component" value="Chromosome 1"/>
</dbReference>
<evidence type="ECO:0000313" key="1">
    <source>
        <dbReference type="EMBL" id="PRQ57476.1"/>
    </source>
</evidence>
<keyword evidence="2" id="KW-1185">Reference proteome</keyword>
<name>A0A2P6SFP3_ROSCH</name>
<proteinExistence type="predicted"/>
<gene>
    <name evidence="1" type="ORF">RchiOBHm_Chr1g0348761</name>
</gene>